<accession>A0A7S4ATM0</accession>
<reference evidence="1" key="1">
    <citation type="submission" date="2021-01" db="EMBL/GenBank/DDBJ databases">
        <authorList>
            <person name="Corre E."/>
            <person name="Pelletier E."/>
            <person name="Niang G."/>
            <person name="Scheremetjew M."/>
            <person name="Finn R."/>
            <person name="Kale V."/>
            <person name="Holt S."/>
            <person name="Cochrane G."/>
            <person name="Meng A."/>
            <person name="Brown T."/>
            <person name="Cohen L."/>
        </authorList>
    </citation>
    <scope>NUCLEOTIDE SEQUENCE</scope>
    <source>
        <strain evidence="1">10249 10 AB</strain>
    </source>
</reference>
<gene>
    <name evidence="1" type="ORF">PAUS00366_LOCUS19212</name>
</gene>
<dbReference type="AlphaFoldDB" id="A0A7S4ATM0"/>
<name>A0A7S4ATM0_9STRA</name>
<protein>
    <submittedName>
        <fullName evidence="1">Uncharacterized protein</fullName>
    </submittedName>
</protein>
<organism evidence="1">
    <name type="scientific">Pseudo-nitzschia australis</name>
    <dbReference type="NCBI Taxonomy" id="44445"/>
    <lineage>
        <taxon>Eukaryota</taxon>
        <taxon>Sar</taxon>
        <taxon>Stramenopiles</taxon>
        <taxon>Ochrophyta</taxon>
        <taxon>Bacillariophyta</taxon>
        <taxon>Bacillariophyceae</taxon>
        <taxon>Bacillariophycidae</taxon>
        <taxon>Bacillariales</taxon>
        <taxon>Bacillariaceae</taxon>
        <taxon>Pseudo-nitzschia</taxon>
    </lineage>
</organism>
<sequence length="105" mass="12138">MEYNIVRNRLYRFCAVLIDRSNSCFCHFLFVSESICIEEKNTSVVRFVSFRSSSSSPSLFLFGQDYSNGIAVWTVLPTNQVKFTILLLDTRHSMYGTVRSEFLPC</sequence>
<dbReference type="EMBL" id="HBIX01028466">
    <property type="protein sequence ID" value="CAE0726455.1"/>
    <property type="molecule type" value="Transcribed_RNA"/>
</dbReference>
<evidence type="ECO:0000313" key="1">
    <source>
        <dbReference type="EMBL" id="CAE0726455.1"/>
    </source>
</evidence>
<proteinExistence type="predicted"/>